<dbReference type="SUPFAM" id="SSF56672">
    <property type="entry name" value="DNA/RNA polymerases"/>
    <property type="match status" value="1"/>
</dbReference>
<feature type="region of interest" description="Disordered" evidence="1">
    <location>
        <begin position="397"/>
        <end position="445"/>
    </location>
</feature>
<keyword evidence="4" id="KW-1185">Reference proteome</keyword>
<evidence type="ECO:0000256" key="1">
    <source>
        <dbReference type="SAM" id="MobiDB-lite"/>
    </source>
</evidence>
<comment type="caution">
    <text evidence="3">The sequence shown here is derived from an EMBL/GenBank/DDBJ whole genome shotgun (WGS) entry which is preliminary data.</text>
</comment>
<dbReference type="PANTHER" id="PTHR19446">
    <property type="entry name" value="REVERSE TRANSCRIPTASES"/>
    <property type="match status" value="1"/>
</dbReference>
<feature type="compositionally biased region" description="Low complexity" evidence="1">
    <location>
        <begin position="221"/>
        <end position="237"/>
    </location>
</feature>
<evidence type="ECO:0000259" key="2">
    <source>
        <dbReference type="PROSITE" id="PS50878"/>
    </source>
</evidence>
<feature type="domain" description="Reverse transcriptase" evidence="2">
    <location>
        <begin position="561"/>
        <end position="837"/>
    </location>
</feature>
<reference evidence="3" key="1">
    <citation type="submission" date="2021-11" db="EMBL/GenBank/DDBJ databases">
        <authorList>
            <person name="Schell T."/>
        </authorList>
    </citation>
    <scope>NUCLEOTIDE SEQUENCE</scope>
    <source>
        <strain evidence="3">M5</strain>
    </source>
</reference>
<dbReference type="Proteomes" id="UP000789390">
    <property type="component" value="Unassembled WGS sequence"/>
</dbReference>
<feature type="compositionally biased region" description="Basic and acidic residues" evidence="1">
    <location>
        <begin position="403"/>
        <end position="417"/>
    </location>
</feature>
<accession>A0A8J2S242</accession>
<dbReference type="EMBL" id="CAKKLH010000336">
    <property type="protein sequence ID" value="CAH0113271.1"/>
    <property type="molecule type" value="Genomic_DNA"/>
</dbReference>
<proteinExistence type="predicted"/>
<sequence>MACAIPTPLTPVHITRTNNKVRVPIPLPPSIRCGHQSCRGKRGSGPWTGEDRKKQLLDHLKLKHPENGVLNPIFFCTKCRLEFNNFITAGRHGRKCSGEANSISSSLDLTLRSVGVNSSISSGRRSSVRTVFPTPEIDGSKLILLYPGVPCQCPRCEWVTLTTKCNAMHSMARHLETRHSLRLEKFWRCSKCGFIEDGIKMRVHDLKCRPPASHPPATCISSEPTLSTPTSLSSQSEGNTSEHSSPHEATPPTSHQEEDQDAEDAPNESWLFTLPHHDAEDASRVEDVESPIASDASLPASIASIPSEPSSPEQSLPSALTPSTSTEANSSEEEATPERSNRSTSDGEDILVPPSENPAERPGHFFHLWGNVFRGCNNMEDLNDVLGRCTTDWLTRASTTEKPLQEQRPRPENPPERPRRRNQSRQLQKIRQRKRSNPEEASRIQKLFNIYPRRAVRQVLGEKSSPYTGSTESADQYLQKTYVRPQPSPEECTWARRLFDACNWSNPTEDQSSFLNRPPSREEIELKLRRATNTSPGFDGIEYRHIKALDPQCRLLEVIYERVWQIGIPDAWRRSRTVPIFKKGDPSDFSNFRPISLLSTLYKIYSGIISQRITSVAVELGWLSPGQKGFLPGVHGIQEHTQLLQTAVEETTSKHKCMSMAWLDLCNAFGSVPHAVLFELFHSLPLPNDLKRMLSDIYTGNIMDFVVGNESVSIAPSAGVRQGDALSTTVFNLAAEPLLRAALSESNPGIDLFGQIVKATAYADDIAVVSRTAQDLQETLHHLSRVAAKLGLKFNAGKCASLNFNNGKPFKVDLFVDGSPIRCLGPDDQEIYLGTPIGAKLRFRPPNQLVSNLDKIAESLLAPWQKLEVFRSHLLPSLSHHLASGRVLKDVLTSLDTECRRFLGHITMVPNSATVPFFYADRRVGGLGTFSLSDDADIWTLARAVQLLTSKDRLVKGIFMEQLKDTILRGFRDEVPATLPIGDYLSGSTEAGLYRLRYGPAGTNLWTLARGAAKRLRAQIDVSGEETFRIIADDVSVLPAKAVRGLRQVVRQRHTRKFTSAPHQGRVAAALAIDQSTKDIARLTSCRTDLQHEDWKYLHRARLDLLPLRGYTWSSFDNKSCRHCGESSENGFHVLNNCKVNLTLATQRHDAVLELLFKLLTRKGYAATINRELPESRLRPDVELQVSGSRLMIDVAISYDHSENLKAAYTRKVLKYEHLGQVQPLVVGSLGSWYPLNEDIRSLLAIDHRSWSAFRRKSRLAAIKGSMEMVRKHLTNTTDEHNTQT</sequence>
<evidence type="ECO:0000313" key="4">
    <source>
        <dbReference type="Proteomes" id="UP000789390"/>
    </source>
</evidence>
<dbReference type="Gene3D" id="3.30.70.270">
    <property type="match status" value="1"/>
</dbReference>
<feature type="region of interest" description="Disordered" evidence="1">
    <location>
        <begin position="302"/>
        <end position="361"/>
    </location>
</feature>
<dbReference type="InterPro" id="IPR043128">
    <property type="entry name" value="Rev_trsase/Diguanyl_cyclase"/>
</dbReference>
<dbReference type="PROSITE" id="PS50878">
    <property type="entry name" value="RT_POL"/>
    <property type="match status" value="1"/>
</dbReference>
<evidence type="ECO:0000313" key="3">
    <source>
        <dbReference type="EMBL" id="CAH0113271.1"/>
    </source>
</evidence>
<organism evidence="3 4">
    <name type="scientific">Daphnia galeata</name>
    <dbReference type="NCBI Taxonomy" id="27404"/>
    <lineage>
        <taxon>Eukaryota</taxon>
        <taxon>Metazoa</taxon>
        <taxon>Ecdysozoa</taxon>
        <taxon>Arthropoda</taxon>
        <taxon>Crustacea</taxon>
        <taxon>Branchiopoda</taxon>
        <taxon>Diplostraca</taxon>
        <taxon>Cladocera</taxon>
        <taxon>Anomopoda</taxon>
        <taxon>Daphniidae</taxon>
        <taxon>Daphnia</taxon>
    </lineage>
</organism>
<feature type="compositionally biased region" description="Basic residues" evidence="1">
    <location>
        <begin position="418"/>
        <end position="435"/>
    </location>
</feature>
<gene>
    <name evidence="3" type="ORF">DGAL_LOCUS17107</name>
</gene>
<dbReference type="CDD" id="cd01650">
    <property type="entry name" value="RT_nLTR_like"/>
    <property type="match status" value="1"/>
</dbReference>
<feature type="region of interest" description="Disordered" evidence="1">
    <location>
        <begin position="212"/>
        <end position="265"/>
    </location>
</feature>
<dbReference type="InterPro" id="IPR000477">
    <property type="entry name" value="RT_dom"/>
</dbReference>
<name>A0A8J2S242_9CRUS</name>
<protein>
    <recommendedName>
        <fullName evidence="2">Reverse transcriptase domain-containing protein</fullName>
    </recommendedName>
</protein>
<dbReference type="OrthoDB" id="10067100at2759"/>
<feature type="compositionally biased region" description="Low complexity" evidence="1">
    <location>
        <begin position="302"/>
        <end position="329"/>
    </location>
</feature>
<dbReference type="Pfam" id="PF00078">
    <property type="entry name" value="RVT_1"/>
    <property type="match status" value="1"/>
</dbReference>
<dbReference type="GO" id="GO:0071897">
    <property type="term" value="P:DNA biosynthetic process"/>
    <property type="evidence" value="ECO:0007669"/>
    <property type="project" value="UniProtKB-ARBA"/>
</dbReference>
<dbReference type="InterPro" id="IPR043502">
    <property type="entry name" value="DNA/RNA_pol_sf"/>
</dbReference>